<dbReference type="EMBL" id="BPLQ01012570">
    <property type="protein sequence ID" value="GIY66249.1"/>
    <property type="molecule type" value="Genomic_DNA"/>
</dbReference>
<dbReference type="AlphaFoldDB" id="A0AAV4V8B0"/>
<protein>
    <submittedName>
        <fullName evidence="1">Uncharacterized protein</fullName>
    </submittedName>
</protein>
<reference evidence="1 2" key="1">
    <citation type="submission" date="2021-06" db="EMBL/GenBank/DDBJ databases">
        <title>Caerostris darwini draft genome.</title>
        <authorList>
            <person name="Kono N."/>
            <person name="Arakawa K."/>
        </authorList>
    </citation>
    <scope>NUCLEOTIDE SEQUENCE [LARGE SCALE GENOMIC DNA]</scope>
</reference>
<dbReference type="Proteomes" id="UP001054837">
    <property type="component" value="Unassembled WGS sequence"/>
</dbReference>
<keyword evidence="2" id="KW-1185">Reference proteome</keyword>
<organism evidence="1 2">
    <name type="scientific">Caerostris darwini</name>
    <dbReference type="NCBI Taxonomy" id="1538125"/>
    <lineage>
        <taxon>Eukaryota</taxon>
        <taxon>Metazoa</taxon>
        <taxon>Ecdysozoa</taxon>
        <taxon>Arthropoda</taxon>
        <taxon>Chelicerata</taxon>
        <taxon>Arachnida</taxon>
        <taxon>Araneae</taxon>
        <taxon>Araneomorphae</taxon>
        <taxon>Entelegynae</taxon>
        <taxon>Araneoidea</taxon>
        <taxon>Araneidae</taxon>
        <taxon>Caerostris</taxon>
    </lineage>
</organism>
<accession>A0AAV4V8B0</accession>
<proteinExistence type="predicted"/>
<sequence>MSIIAKKMFVTEFYPNYLHPKELKFFWIHRDTKLNWIGQIKKAVDRGESRDKLLKHLAGTTWGSTQDVLCTAYKVYVRSVVEYGSEALLKITEANSKRLDIFQNRILRFITGGTIAAMEFQTGLEPLYNRRWKMALNLAEKS</sequence>
<gene>
    <name evidence="1" type="ORF">CDAR_475251</name>
</gene>
<comment type="caution">
    <text evidence="1">The sequence shown here is derived from an EMBL/GenBank/DDBJ whole genome shotgun (WGS) entry which is preliminary data.</text>
</comment>
<evidence type="ECO:0000313" key="1">
    <source>
        <dbReference type="EMBL" id="GIY66249.1"/>
    </source>
</evidence>
<name>A0AAV4V8B0_9ARAC</name>
<evidence type="ECO:0000313" key="2">
    <source>
        <dbReference type="Proteomes" id="UP001054837"/>
    </source>
</evidence>